<dbReference type="GO" id="GO:0005524">
    <property type="term" value="F:ATP binding"/>
    <property type="evidence" value="ECO:0007669"/>
    <property type="project" value="InterPro"/>
</dbReference>
<dbReference type="SMART" id="SM00220">
    <property type="entry name" value="S_TKc"/>
    <property type="match status" value="1"/>
</dbReference>
<evidence type="ECO:0000313" key="3">
    <source>
        <dbReference type="Proteomes" id="UP001177140"/>
    </source>
</evidence>
<protein>
    <recommendedName>
        <fullName evidence="1">Protein kinase domain-containing protein</fullName>
    </recommendedName>
</protein>
<comment type="caution">
    <text evidence="2">The sequence shown here is derived from an EMBL/GenBank/DDBJ whole genome shotgun (WGS) entry which is preliminary data.</text>
</comment>
<reference evidence="2" key="1">
    <citation type="submission" date="2022-03" db="EMBL/GenBank/DDBJ databases">
        <title>A functionally conserved STORR gene fusion in Papaver species that diverged 16.8 million years ago.</title>
        <authorList>
            <person name="Catania T."/>
        </authorList>
    </citation>
    <scope>NUCLEOTIDE SEQUENCE</scope>
    <source>
        <strain evidence="2">S-191538</strain>
    </source>
</reference>
<accession>A0AA42AXZ1</accession>
<proteinExistence type="predicted"/>
<dbReference type="PANTHER" id="PTHR48055">
    <property type="entry name" value="LEUCINE-RICH REPEAT RECEPTOR PROTEIN KINASE EMS1"/>
    <property type="match status" value="1"/>
</dbReference>
<dbReference type="InterPro" id="IPR008271">
    <property type="entry name" value="Ser/Thr_kinase_AS"/>
</dbReference>
<dbReference type="PROSITE" id="PS50011">
    <property type="entry name" value="PROTEIN_KINASE_DOM"/>
    <property type="match status" value="1"/>
</dbReference>
<dbReference type="InterPro" id="IPR011009">
    <property type="entry name" value="Kinase-like_dom_sf"/>
</dbReference>
<dbReference type="InterPro" id="IPR000719">
    <property type="entry name" value="Prot_kinase_dom"/>
</dbReference>
<dbReference type="Proteomes" id="UP001177140">
    <property type="component" value="Unassembled WGS sequence"/>
</dbReference>
<organism evidence="2 3">
    <name type="scientific">Papaver nudicaule</name>
    <name type="common">Iceland poppy</name>
    <dbReference type="NCBI Taxonomy" id="74823"/>
    <lineage>
        <taxon>Eukaryota</taxon>
        <taxon>Viridiplantae</taxon>
        <taxon>Streptophyta</taxon>
        <taxon>Embryophyta</taxon>
        <taxon>Tracheophyta</taxon>
        <taxon>Spermatophyta</taxon>
        <taxon>Magnoliopsida</taxon>
        <taxon>Ranunculales</taxon>
        <taxon>Papaveraceae</taxon>
        <taxon>Papaveroideae</taxon>
        <taxon>Papaver</taxon>
    </lineage>
</organism>
<keyword evidence="3" id="KW-1185">Reference proteome</keyword>
<dbReference type="FunFam" id="1.10.510.10:FF:000365">
    <property type="entry name" value="Leucine-rich repeat receptor-like serine/threonine-protein kinase At1g17230"/>
    <property type="match status" value="1"/>
</dbReference>
<name>A0AA42AXZ1_PAPNU</name>
<dbReference type="SUPFAM" id="SSF56112">
    <property type="entry name" value="Protein kinase-like (PK-like)"/>
    <property type="match status" value="1"/>
</dbReference>
<dbReference type="Gene3D" id="1.10.510.10">
    <property type="entry name" value="Transferase(Phosphotransferase) domain 1"/>
    <property type="match status" value="1"/>
</dbReference>
<dbReference type="EMBL" id="JAJJMA010251714">
    <property type="protein sequence ID" value="MCL7043890.1"/>
    <property type="molecule type" value="Genomic_DNA"/>
</dbReference>
<gene>
    <name evidence="2" type="ORF">MKW94_014001</name>
</gene>
<feature type="domain" description="Protein kinase" evidence="1">
    <location>
        <begin position="1"/>
        <end position="203"/>
    </location>
</feature>
<dbReference type="InterPro" id="IPR051564">
    <property type="entry name" value="LRR_receptor-like_kinase"/>
</dbReference>
<evidence type="ECO:0000313" key="2">
    <source>
        <dbReference type="EMBL" id="MCL7043890.1"/>
    </source>
</evidence>
<dbReference type="GO" id="GO:0016020">
    <property type="term" value="C:membrane"/>
    <property type="evidence" value="ECO:0007669"/>
    <property type="project" value="TreeGrafter"/>
</dbReference>
<dbReference type="PROSITE" id="PS00108">
    <property type="entry name" value="PROTEIN_KINASE_ST"/>
    <property type="match status" value="1"/>
</dbReference>
<dbReference type="Pfam" id="PF00069">
    <property type="entry name" value="Pkinase"/>
    <property type="match status" value="1"/>
</dbReference>
<evidence type="ECO:0000259" key="1">
    <source>
        <dbReference type="PROSITE" id="PS50011"/>
    </source>
</evidence>
<dbReference type="AlphaFoldDB" id="A0AA42AXZ1"/>
<sequence length="210" mass="23384">MENGNLDQWLHQWDNGVSNLNERRTLDWKKRLNIAVGVAQGLSYIHHSCSPPIIHRDVKSSNILLDSDFNAKVADFGLAKMIVQPGEPYSASIVAGSFGYIAPEYGWTLKVNEKIDVYSIGVVLLELCTGRKARNGDEDRNLAEWAVSRFPETNSAEVLLDEKVKEEGILDEMTSVLRLGLMCTSSLPSSRPSMSEALQHLVRHCSSQKV</sequence>
<dbReference type="GO" id="GO:0004672">
    <property type="term" value="F:protein kinase activity"/>
    <property type="evidence" value="ECO:0007669"/>
    <property type="project" value="InterPro"/>
</dbReference>
<dbReference type="PANTHER" id="PTHR48055:SF54">
    <property type="entry name" value="PROTEIN KINASE DOMAIN-CONTAINING PROTEIN"/>
    <property type="match status" value="1"/>
</dbReference>